<dbReference type="EMBL" id="DYDO01000012">
    <property type="protein sequence ID" value="DBA15432.1"/>
    <property type="molecule type" value="Genomic_DNA"/>
</dbReference>
<proteinExistence type="predicted"/>
<sequence length="80" mass="8915">MYGGQEYGCKYGKAPWALTHRYPFVSISTEQDFSHSSLFVSTHALYSAAHPSQLHCTSNSAVASFTTQLSEASIFFQCLW</sequence>
<dbReference type="EMBL" id="DYDO01000012">
    <property type="protein sequence ID" value="DBA15433.1"/>
    <property type="molecule type" value="Genomic_DNA"/>
</dbReference>
<keyword evidence="2" id="KW-1185">Reference proteome</keyword>
<comment type="caution">
    <text evidence="1">The sequence shown here is derived from an EMBL/GenBank/DDBJ whole genome shotgun (WGS) entry which is preliminary data.</text>
</comment>
<gene>
    <name evidence="1" type="ORF">GDO54_004645</name>
</gene>
<protein>
    <submittedName>
        <fullName evidence="1">Uncharacterized protein</fullName>
    </submittedName>
</protein>
<dbReference type="AlphaFoldDB" id="A0AAV2ZN20"/>
<dbReference type="Proteomes" id="UP001181693">
    <property type="component" value="Unassembled WGS sequence"/>
</dbReference>
<evidence type="ECO:0000313" key="2">
    <source>
        <dbReference type="Proteomes" id="UP001181693"/>
    </source>
</evidence>
<evidence type="ECO:0000313" key="1">
    <source>
        <dbReference type="EMBL" id="DBA15433.1"/>
    </source>
</evidence>
<name>A0AAV2ZN20_PYXAD</name>
<accession>A0AAV2ZN20</accession>
<organism evidence="1 2">
    <name type="scientific">Pyxicephalus adspersus</name>
    <name type="common">African bullfrog</name>
    <dbReference type="NCBI Taxonomy" id="30357"/>
    <lineage>
        <taxon>Eukaryota</taxon>
        <taxon>Metazoa</taxon>
        <taxon>Chordata</taxon>
        <taxon>Craniata</taxon>
        <taxon>Vertebrata</taxon>
        <taxon>Euteleostomi</taxon>
        <taxon>Amphibia</taxon>
        <taxon>Batrachia</taxon>
        <taxon>Anura</taxon>
        <taxon>Neobatrachia</taxon>
        <taxon>Ranoidea</taxon>
        <taxon>Pyxicephalidae</taxon>
        <taxon>Pyxicephalinae</taxon>
        <taxon>Pyxicephalus</taxon>
    </lineage>
</organism>
<reference evidence="1" key="1">
    <citation type="thesis" date="2020" institute="ProQuest LLC" country="789 East Eisenhower Parkway, Ann Arbor, MI, USA">
        <title>Comparative Genomics and Chromosome Evolution.</title>
        <authorList>
            <person name="Mudd A.B."/>
        </authorList>
    </citation>
    <scope>NUCLEOTIDE SEQUENCE</scope>
    <source>
        <strain evidence="1">1538</strain>
        <tissue evidence="1">Blood</tissue>
    </source>
</reference>